<sequence length="119" mass="13041">MMAHDAISQVMARCPDLTIDGLNGRKRENFDERREALLSESGVREFEIARVWLSEVPARATPNKVCDSYRVKHVIETWAGTYVANGACIAAALSIGIAIAECPSGINAWLGIAGQRKWP</sequence>
<accession>A0A0D7EER8</accession>
<gene>
    <name evidence="1" type="ORF">OO17_23175</name>
</gene>
<dbReference type="PATRIC" id="fig|1076.23.peg.5535"/>
<dbReference type="RefSeq" id="WP_044416118.1">
    <property type="nucleotide sequence ID" value="NZ_JXXE01000514.1"/>
</dbReference>
<name>A0A0D7EER8_RHOPL</name>
<dbReference type="EMBL" id="JXXE01000514">
    <property type="protein sequence ID" value="KIZ38072.1"/>
    <property type="molecule type" value="Genomic_DNA"/>
</dbReference>
<organism evidence="1 2">
    <name type="scientific">Rhodopseudomonas palustris</name>
    <dbReference type="NCBI Taxonomy" id="1076"/>
    <lineage>
        <taxon>Bacteria</taxon>
        <taxon>Pseudomonadati</taxon>
        <taxon>Pseudomonadota</taxon>
        <taxon>Alphaproteobacteria</taxon>
        <taxon>Hyphomicrobiales</taxon>
        <taxon>Nitrobacteraceae</taxon>
        <taxon>Rhodopseudomonas</taxon>
    </lineage>
</organism>
<proteinExistence type="predicted"/>
<evidence type="ECO:0000313" key="2">
    <source>
        <dbReference type="Proteomes" id="UP000032515"/>
    </source>
</evidence>
<dbReference type="Proteomes" id="UP000032515">
    <property type="component" value="Unassembled WGS sequence"/>
</dbReference>
<evidence type="ECO:0000313" key="1">
    <source>
        <dbReference type="EMBL" id="KIZ38072.1"/>
    </source>
</evidence>
<reference evidence="1 2" key="1">
    <citation type="submission" date="2014-11" db="EMBL/GenBank/DDBJ databases">
        <title>Genomics and ecophysiology of heterotrophic nitrogen fixing bacteria isolated from estuarine surface water.</title>
        <authorList>
            <person name="Bentzon-Tilia M."/>
            <person name="Severin I."/>
            <person name="Hansen L.H."/>
            <person name="Riemann L."/>
        </authorList>
    </citation>
    <scope>NUCLEOTIDE SEQUENCE [LARGE SCALE GENOMIC DNA]</scope>
    <source>
        <strain evidence="1 2">BAL398</strain>
    </source>
</reference>
<protein>
    <submittedName>
        <fullName evidence="1">Uncharacterized protein</fullName>
    </submittedName>
</protein>
<comment type="caution">
    <text evidence="1">The sequence shown here is derived from an EMBL/GenBank/DDBJ whole genome shotgun (WGS) entry which is preliminary data.</text>
</comment>
<dbReference type="AlphaFoldDB" id="A0A0D7EER8"/>